<name>A0A1F5BU63_9BACT</name>
<dbReference type="GO" id="GO:0019843">
    <property type="term" value="F:rRNA binding"/>
    <property type="evidence" value="ECO:0007669"/>
    <property type="project" value="UniProtKB-UniRule"/>
</dbReference>
<dbReference type="Pfam" id="PF00467">
    <property type="entry name" value="KOW"/>
    <property type="match status" value="1"/>
</dbReference>
<accession>A0A1F5BU63</accession>
<reference evidence="8 9" key="1">
    <citation type="journal article" date="2016" name="Nat. Commun.">
        <title>Thousands of microbial genomes shed light on interconnected biogeochemical processes in an aquifer system.</title>
        <authorList>
            <person name="Anantharaman K."/>
            <person name="Brown C.T."/>
            <person name="Hug L.A."/>
            <person name="Sharon I."/>
            <person name="Castelle C.J."/>
            <person name="Probst A.J."/>
            <person name="Thomas B.C."/>
            <person name="Singh A."/>
            <person name="Wilkins M.J."/>
            <person name="Karaoz U."/>
            <person name="Brodie E.L."/>
            <person name="Williams K.H."/>
            <person name="Hubbard S.S."/>
            <person name="Banfield J.F."/>
        </authorList>
    </citation>
    <scope>NUCLEOTIDE SEQUENCE [LARGE SCALE GENOMIC DNA]</scope>
</reference>
<evidence type="ECO:0000256" key="3">
    <source>
        <dbReference type="ARBA" id="ARBA00023274"/>
    </source>
</evidence>
<dbReference type="Gene3D" id="2.30.30.30">
    <property type="match status" value="1"/>
</dbReference>
<comment type="function">
    <text evidence="5">One of two assembly initiator proteins, it binds directly to the 5'-end of the 23S rRNA, where it nucleates assembly of the 50S subunit.</text>
</comment>
<keyword evidence="5" id="KW-0699">rRNA-binding</keyword>
<keyword evidence="2 5" id="KW-0689">Ribosomal protein</keyword>
<proteinExistence type="inferred from homology"/>
<dbReference type="CDD" id="cd06089">
    <property type="entry name" value="KOW_RPL26"/>
    <property type="match status" value="1"/>
</dbReference>
<comment type="similarity">
    <text evidence="1 5 6">Belongs to the universal ribosomal protein uL24 family.</text>
</comment>
<dbReference type="SUPFAM" id="SSF50104">
    <property type="entry name" value="Translation proteins SH3-like domain"/>
    <property type="match status" value="1"/>
</dbReference>
<dbReference type="GO" id="GO:0006412">
    <property type="term" value="P:translation"/>
    <property type="evidence" value="ECO:0007669"/>
    <property type="project" value="UniProtKB-UniRule"/>
</dbReference>
<evidence type="ECO:0000259" key="7">
    <source>
        <dbReference type="SMART" id="SM00739"/>
    </source>
</evidence>
<evidence type="ECO:0000256" key="5">
    <source>
        <dbReference type="HAMAP-Rule" id="MF_01326"/>
    </source>
</evidence>
<dbReference type="PROSITE" id="PS01108">
    <property type="entry name" value="RIBOSOMAL_L24"/>
    <property type="match status" value="1"/>
</dbReference>
<dbReference type="PANTHER" id="PTHR12903">
    <property type="entry name" value="MITOCHONDRIAL RIBOSOMAL PROTEIN L24"/>
    <property type="match status" value="1"/>
</dbReference>
<dbReference type="EMBL" id="MEYS01000002">
    <property type="protein sequence ID" value="OGD34132.1"/>
    <property type="molecule type" value="Genomic_DNA"/>
</dbReference>
<dbReference type="Pfam" id="PF17136">
    <property type="entry name" value="ribosomal_L24"/>
    <property type="match status" value="1"/>
</dbReference>
<dbReference type="AlphaFoldDB" id="A0A1F5BU63"/>
<evidence type="ECO:0000313" key="8">
    <source>
        <dbReference type="EMBL" id="OGD34132.1"/>
    </source>
</evidence>
<dbReference type="InterPro" id="IPR008991">
    <property type="entry name" value="Translation_prot_SH3-like_sf"/>
</dbReference>
<comment type="subunit">
    <text evidence="5">Part of the 50S ribosomal subunit.</text>
</comment>
<dbReference type="InterPro" id="IPR005824">
    <property type="entry name" value="KOW"/>
</dbReference>
<evidence type="ECO:0000256" key="4">
    <source>
        <dbReference type="ARBA" id="ARBA00035206"/>
    </source>
</evidence>
<evidence type="ECO:0000256" key="1">
    <source>
        <dbReference type="ARBA" id="ARBA00010618"/>
    </source>
</evidence>
<dbReference type="GO" id="GO:0003735">
    <property type="term" value="F:structural constituent of ribosome"/>
    <property type="evidence" value="ECO:0007669"/>
    <property type="project" value="InterPro"/>
</dbReference>
<dbReference type="InterPro" id="IPR057264">
    <property type="entry name" value="Ribosomal_uL24_C"/>
</dbReference>
<dbReference type="GO" id="GO:0005840">
    <property type="term" value="C:ribosome"/>
    <property type="evidence" value="ECO:0007669"/>
    <property type="project" value="UniProtKB-KW"/>
</dbReference>
<evidence type="ECO:0000313" key="9">
    <source>
        <dbReference type="Proteomes" id="UP000176650"/>
    </source>
</evidence>
<keyword evidence="5" id="KW-0694">RNA-binding</keyword>
<keyword evidence="3 5" id="KW-0687">Ribonucleoprotein</keyword>
<dbReference type="STRING" id="1797298.A2988_01480"/>
<comment type="caution">
    <text evidence="8">The sequence shown here is derived from an EMBL/GenBank/DDBJ whole genome shotgun (WGS) entry which is preliminary data.</text>
</comment>
<dbReference type="HAMAP" id="MF_01326_B">
    <property type="entry name" value="Ribosomal_uL24_B"/>
    <property type="match status" value="1"/>
</dbReference>
<dbReference type="InterPro" id="IPR014722">
    <property type="entry name" value="Rib_uL2_dom2"/>
</dbReference>
<evidence type="ECO:0000256" key="2">
    <source>
        <dbReference type="ARBA" id="ARBA00022980"/>
    </source>
</evidence>
<dbReference type="GO" id="GO:1990904">
    <property type="term" value="C:ribonucleoprotein complex"/>
    <property type="evidence" value="ECO:0007669"/>
    <property type="project" value="UniProtKB-KW"/>
</dbReference>
<dbReference type="InterPro" id="IPR041988">
    <property type="entry name" value="Ribosomal_uL24_KOW"/>
</dbReference>
<organism evidence="8 9">
    <name type="scientific">Candidatus Azambacteria bacterium RIFCSPLOWO2_01_FULL_46_25</name>
    <dbReference type="NCBI Taxonomy" id="1797298"/>
    <lineage>
        <taxon>Bacteria</taxon>
        <taxon>Candidatus Azamiibacteriota</taxon>
    </lineage>
</organism>
<sequence length="101" mass="11100">MRIKKNDNVIVLSGKDKGKTGKVLQVLPAGERAVVQAVNIRTLHAKPKKQGEKGQMIKSEAPVHISNIMMICPKCAKPARLGARMDEKNKVRVCKRCDAVV</sequence>
<dbReference type="InterPro" id="IPR005825">
    <property type="entry name" value="Ribosomal_uL24_CS"/>
</dbReference>
<gene>
    <name evidence="5" type="primary">rplX</name>
    <name evidence="8" type="ORF">A2988_01480</name>
</gene>
<evidence type="ECO:0000256" key="6">
    <source>
        <dbReference type="RuleBase" id="RU003477"/>
    </source>
</evidence>
<dbReference type="Proteomes" id="UP000176650">
    <property type="component" value="Unassembled WGS sequence"/>
</dbReference>
<comment type="function">
    <text evidence="5">One of the proteins that surrounds the polypeptide exit tunnel on the outside of the subunit.</text>
</comment>
<dbReference type="InterPro" id="IPR003256">
    <property type="entry name" value="Ribosomal_uL24"/>
</dbReference>
<dbReference type="SMART" id="SM00739">
    <property type="entry name" value="KOW"/>
    <property type="match status" value="1"/>
</dbReference>
<feature type="domain" description="KOW" evidence="7">
    <location>
        <begin position="2"/>
        <end position="29"/>
    </location>
</feature>
<protein>
    <recommendedName>
        <fullName evidence="4 5">Large ribosomal subunit protein uL24</fullName>
    </recommendedName>
</protein>
<dbReference type="NCBIfam" id="TIGR01079">
    <property type="entry name" value="rplX_bact"/>
    <property type="match status" value="1"/>
</dbReference>